<dbReference type="WBParaSite" id="MhA1_Contig241.frz3.gene11">
    <property type="protein sequence ID" value="MhA1_Contig241.frz3.gene11"/>
    <property type="gene ID" value="MhA1_Contig241.frz3.gene11"/>
</dbReference>
<feature type="compositionally biased region" description="Basic and acidic residues" evidence="1">
    <location>
        <begin position="25"/>
        <end position="34"/>
    </location>
</feature>
<feature type="compositionally biased region" description="Polar residues" evidence="1">
    <location>
        <begin position="69"/>
        <end position="79"/>
    </location>
</feature>
<reference evidence="3" key="1">
    <citation type="submission" date="2016-11" db="UniProtKB">
        <authorList>
            <consortium name="WormBaseParasite"/>
        </authorList>
    </citation>
    <scope>IDENTIFICATION</scope>
</reference>
<sequence>MKSNKSQGTSKRKGQMESSNNKKPNVKEVSKSDNESVNGSDSESEFDDEAGSDDGSEDESGSGDRASNVGANTNDNNQTGHGGLGPSGANQQTIPLNSKPKY</sequence>
<name>A0A1I8BGQ5_MELHA</name>
<evidence type="ECO:0000313" key="2">
    <source>
        <dbReference type="Proteomes" id="UP000095281"/>
    </source>
</evidence>
<keyword evidence="2" id="KW-1185">Reference proteome</keyword>
<feature type="compositionally biased region" description="Acidic residues" evidence="1">
    <location>
        <begin position="42"/>
        <end position="61"/>
    </location>
</feature>
<dbReference type="Proteomes" id="UP000095281">
    <property type="component" value="Unplaced"/>
</dbReference>
<organism evidence="2 3">
    <name type="scientific">Meloidogyne hapla</name>
    <name type="common">Root-knot nematode worm</name>
    <dbReference type="NCBI Taxonomy" id="6305"/>
    <lineage>
        <taxon>Eukaryota</taxon>
        <taxon>Metazoa</taxon>
        <taxon>Ecdysozoa</taxon>
        <taxon>Nematoda</taxon>
        <taxon>Chromadorea</taxon>
        <taxon>Rhabditida</taxon>
        <taxon>Tylenchina</taxon>
        <taxon>Tylenchomorpha</taxon>
        <taxon>Tylenchoidea</taxon>
        <taxon>Meloidogynidae</taxon>
        <taxon>Meloidogyninae</taxon>
        <taxon>Meloidogyne</taxon>
    </lineage>
</organism>
<evidence type="ECO:0000313" key="3">
    <source>
        <dbReference type="WBParaSite" id="MhA1_Contig241.frz3.gene11"/>
    </source>
</evidence>
<dbReference type="AlphaFoldDB" id="A0A1I8BGQ5"/>
<evidence type="ECO:0000256" key="1">
    <source>
        <dbReference type="SAM" id="MobiDB-lite"/>
    </source>
</evidence>
<feature type="region of interest" description="Disordered" evidence="1">
    <location>
        <begin position="1"/>
        <end position="102"/>
    </location>
</feature>
<accession>A0A1I8BGQ5</accession>
<protein>
    <submittedName>
        <fullName evidence="3">Uncharacterized protein</fullName>
    </submittedName>
</protein>
<proteinExistence type="predicted"/>